<dbReference type="PANTHER" id="PTHR43280:SF2">
    <property type="entry name" value="HTH-TYPE TRANSCRIPTIONAL REGULATOR EXSA"/>
    <property type="match status" value="1"/>
</dbReference>
<dbReference type="EMBL" id="JBHLVF010000010">
    <property type="protein sequence ID" value="MFC0391005.1"/>
    <property type="molecule type" value="Genomic_DNA"/>
</dbReference>
<name>A0ABV6J570_9BACL</name>
<proteinExistence type="predicted"/>
<evidence type="ECO:0000256" key="2">
    <source>
        <dbReference type="ARBA" id="ARBA00023125"/>
    </source>
</evidence>
<dbReference type="InterPro" id="IPR003313">
    <property type="entry name" value="AraC-bd"/>
</dbReference>
<dbReference type="InterPro" id="IPR011051">
    <property type="entry name" value="RmlC_Cupin_sf"/>
</dbReference>
<comment type="caution">
    <text evidence="5">The sequence shown here is derived from an EMBL/GenBank/DDBJ whole genome shotgun (WGS) entry which is preliminary data.</text>
</comment>
<dbReference type="PROSITE" id="PS00041">
    <property type="entry name" value="HTH_ARAC_FAMILY_1"/>
    <property type="match status" value="1"/>
</dbReference>
<dbReference type="SMART" id="SM00342">
    <property type="entry name" value="HTH_ARAC"/>
    <property type="match status" value="1"/>
</dbReference>
<dbReference type="Pfam" id="PF02311">
    <property type="entry name" value="AraC_binding"/>
    <property type="match status" value="1"/>
</dbReference>
<dbReference type="InterPro" id="IPR018060">
    <property type="entry name" value="HTH_AraC"/>
</dbReference>
<protein>
    <submittedName>
        <fullName evidence="5">Helix-turn-helix domain-containing protein</fullName>
    </submittedName>
</protein>
<dbReference type="InterPro" id="IPR018062">
    <property type="entry name" value="HTH_AraC-typ_CS"/>
</dbReference>
<dbReference type="SUPFAM" id="SSF51182">
    <property type="entry name" value="RmlC-like cupins"/>
    <property type="match status" value="1"/>
</dbReference>
<evidence type="ECO:0000256" key="1">
    <source>
        <dbReference type="ARBA" id="ARBA00023015"/>
    </source>
</evidence>
<keyword evidence="1" id="KW-0805">Transcription regulation</keyword>
<reference evidence="5 6" key="1">
    <citation type="submission" date="2024-09" db="EMBL/GenBank/DDBJ databases">
        <authorList>
            <person name="Sun Q."/>
            <person name="Mori K."/>
        </authorList>
    </citation>
    <scope>NUCLEOTIDE SEQUENCE [LARGE SCALE GENOMIC DNA]</scope>
    <source>
        <strain evidence="5 6">CCM 4839</strain>
    </source>
</reference>
<dbReference type="InterPro" id="IPR014710">
    <property type="entry name" value="RmlC-like_jellyroll"/>
</dbReference>
<evidence type="ECO:0000259" key="4">
    <source>
        <dbReference type="PROSITE" id="PS01124"/>
    </source>
</evidence>
<evidence type="ECO:0000256" key="3">
    <source>
        <dbReference type="ARBA" id="ARBA00023163"/>
    </source>
</evidence>
<accession>A0ABV6J570</accession>
<dbReference type="Gene3D" id="2.60.120.10">
    <property type="entry name" value="Jelly Rolls"/>
    <property type="match status" value="1"/>
</dbReference>
<dbReference type="Gene3D" id="1.10.10.60">
    <property type="entry name" value="Homeodomain-like"/>
    <property type="match status" value="2"/>
</dbReference>
<dbReference type="Proteomes" id="UP001589818">
    <property type="component" value="Unassembled WGS sequence"/>
</dbReference>
<dbReference type="PROSITE" id="PS01124">
    <property type="entry name" value="HTH_ARAC_FAMILY_2"/>
    <property type="match status" value="1"/>
</dbReference>
<keyword evidence="6" id="KW-1185">Reference proteome</keyword>
<sequence>MNFVKTELKEVITIQQIISLHDFEFSKDYIFQGEQHDFWEFLYVDKGEVEVIASAEGYKLKQGDVIFHKPNEFHSVWANRKTAPNLFVVSFECQSPAMSFFHDKIFSLDAQQRDMLAQILKNGYLAFQPPFDDPKDHTLTKRTSAPVGTEQLIKIYLELLLVSLLQNGESMRQEQPISFATKEKSEMELIQLMTSYMEQHVDDNITLEQICKRFNLSKSYAITLFRERAGQSIMKYFKTLKITKAKKMIREEQHNFSQIAVLLNYSNIHNFSRHFKSVTDMSPSEYAKSVKAKLEQPSFPY</sequence>
<evidence type="ECO:0000313" key="6">
    <source>
        <dbReference type="Proteomes" id="UP001589818"/>
    </source>
</evidence>
<dbReference type="Pfam" id="PF12833">
    <property type="entry name" value="HTH_18"/>
    <property type="match status" value="1"/>
</dbReference>
<keyword evidence="2" id="KW-0238">DNA-binding</keyword>
<feature type="domain" description="HTH araC/xylS-type" evidence="4">
    <location>
        <begin position="191"/>
        <end position="289"/>
    </location>
</feature>
<dbReference type="RefSeq" id="WP_204818324.1">
    <property type="nucleotide sequence ID" value="NZ_JANHOF010000004.1"/>
</dbReference>
<gene>
    <name evidence="5" type="ORF">ACFFJ8_06415</name>
</gene>
<dbReference type="PANTHER" id="PTHR43280">
    <property type="entry name" value="ARAC-FAMILY TRANSCRIPTIONAL REGULATOR"/>
    <property type="match status" value="1"/>
</dbReference>
<dbReference type="SUPFAM" id="SSF46689">
    <property type="entry name" value="Homeodomain-like"/>
    <property type="match status" value="2"/>
</dbReference>
<keyword evidence="3" id="KW-0804">Transcription</keyword>
<organism evidence="5 6">
    <name type="scientific">Paenibacillus mendelii</name>
    <dbReference type="NCBI Taxonomy" id="206163"/>
    <lineage>
        <taxon>Bacteria</taxon>
        <taxon>Bacillati</taxon>
        <taxon>Bacillota</taxon>
        <taxon>Bacilli</taxon>
        <taxon>Bacillales</taxon>
        <taxon>Paenibacillaceae</taxon>
        <taxon>Paenibacillus</taxon>
    </lineage>
</organism>
<dbReference type="InterPro" id="IPR009057">
    <property type="entry name" value="Homeodomain-like_sf"/>
</dbReference>
<evidence type="ECO:0000313" key="5">
    <source>
        <dbReference type="EMBL" id="MFC0391005.1"/>
    </source>
</evidence>